<dbReference type="EMBL" id="BASY01000012">
    <property type="protein sequence ID" value="GAD46790.1"/>
    <property type="molecule type" value="Genomic_DNA"/>
</dbReference>
<dbReference type="InterPro" id="IPR038595">
    <property type="entry name" value="LOR_sf"/>
</dbReference>
<reference evidence="3" key="1">
    <citation type="submission" date="2013-09" db="EMBL/GenBank/DDBJ databases">
        <title>Genome Sequences of seven clinical isolates and type strains of anginosus group streptococci.</title>
        <authorList>
            <person name="Maruyama F."/>
            <person name="Sakurai A."/>
            <person name="Ogura Y."/>
            <person name="Homma H."/>
            <person name="Takahashi N."/>
            <person name="Ohtsubo Y."/>
            <person name="Hoshino T."/>
            <person name="Okahashi N."/>
            <person name="Nakagawa I."/>
            <person name="Kimura S."/>
            <person name="Fujiwara T."/>
            <person name="Hayashi T."/>
            <person name="Shintani S."/>
        </authorList>
    </citation>
    <scope>NUCLEOTIDE SEQUENCE [LARGE SCALE GENOMIC DNA]</scope>
    <source>
        <strain evidence="3">T5</strain>
    </source>
</reference>
<dbReference type="InterPro" id="IPR007612">
    <property type="entry name" value="LOR"/>
</dbReference>
<dbReference type="InterPro" id="IPR025659">
    <property type="entry name" value="Tubby-like_C"/>
</dbReference>
<gene>
    <name evidence="2" type="ORF">ANG6_1285</name>
</gene>
<comment type="similarity">
    <text evidence="1">Belongs to the LOR family.</text>
</comment>
<proteinExistence type="inferred from homology"/>
<dbReference type="SUPFAM" id="SSF54518">
    <property type="entry name" value="Tubby C-terminal domain-like"/>
    <property type="match status" value="1"/>
</dbReference>
<organism evidence="2 3">
    <name type="scientific">Streptococcus anginosus T5</name>
    <dbReference type="NCBI Taxonomy" id="1163302"/>
    <lineage>
        <taxon>Bacteria</taxon>
        <taxon>Bacillati</taxon>
        <taxon>Bacillota</taxon>
        <taxon>Bacilli</taxon>
        <taxon>Lactobacillales</taxon>
        <taxon>Streptococcaceae</taxon>
        <taxon>Streptococcus</taxon>
        <taxon>Streptococcus anginosus group</taxon>
    </lineage>
</organism>
<dbReference type="AlphaFoldDB" id="A0AAN4T5S1"/>
<dbReference type="Gene3D" id="2.40.160.200">
    <property type="entry name" value="LURP1-related"/>
    <property type="match status" value="1"/>
</dbReference>
<sequence length="220" mass="25157">MIFDLLVQRIGGAASHVRTKIMLLKEKIAYIMRMTSSLNEGGTAVFRPSSSGLVFLRGTVMKTYLVKQKFRFGGEKFDIKDDRGNIDYQVEGSFLKIPKTFTIYDDKGEVVSQIQKTVLTVLPQFEIQLRNGSSFYIRKKFTFLRDKYEFDNLGLRIEGNIWDLEFRLLDAQGQVIAEISKELLHLMSTYQVVVYEDAYADLVISLCVAIDYVEALESSS</sequence>
<comment type="caution">
    <text evidence="2">The sequence shown here is derived from an EMBL/GenBank/DDBJ whole genome shotgun (WGS) entry which is preliminary data.</text>
</comment>
<evidence type="ECO:0000313" key="3">
    <source>
        <dbReference type="Proteomes" id="UP000016981"/>
    </source>
</evidence>
<evidence type="ECO:0000256" key="1">
    <source>
        <dbReference type="ARBA" id="ARBA00005437"/>
    </source>
</evidence>
<protein>
    <submittedName>
        <fullName evidence="2">Uncharacterized protein</fullName>
    </submittedName>
</protein>
<dbReference type="Pfam" id="PF04525">
    <property type="entry name" value="LOR"/>
    <property type="match status" value="1"/>
</dbReference>
<dbReference type="Proteomes" id="UP000016981">
    <property type="component" value="Unassembled WGS sequence"/>
</dbReference>
<evidence type="ECO:0000313" key="2">
    <source>
        <dbReference type="EMBL" id="GAD46790.1"/>
    </source>
</evidence>
<accession>A0AAN4T5S1</accession>
<name>A0AAN4T5S1_STRAP</name>